<feature type="domain" description="TRASH" evidence="1">
    <location>
        <begin position="64"/>
        <end position="101"/>
    </location>
</feature>
<dbReference type="Proteomes" id="UP000295325">
    <property type="component" value="Unassembled WGS sequence"/>
</dbReference>
<accession>A0A4R7KVJ3</accession>
<dbReference type="SMART" id="SM00746">
    <property type="entry name" value="TRASH"/>
    <property type="match status" value="1"/>
</dbReference>
<dbReference type="AlphaFoldDB" id="A0A4R7KVJ3"/>
<evidence type="ECO:0000313" key="2">
    <source>
        <dbReference type="EMBL" id="TDT63652.1"/>
    </source>
</evidence>
<proteinExistence type="predicted"/>
<name>A0A4R7KVJ3_9CLOT</name>
<evidence type="ECO:0000259" key="1">
    <source>
        <dbReference type="SMART" id="SM00746"/>
    </source>
</evidence>
<dbReference type="RefSeq" id="WP_133626775.1">
    <property type="nucleotide sequence ID" value="NZ_SOAZ01000001.1"/>
</dbReference>
<sequence length="104" mass="11474">MQTFVQILSIGLVAFLFYRMLQGGGCCGGGHNHGSYGDGHGAHGGRSHDHGSYNSAGEIETYKDPICGMYVSADNAIIRRINGQTFYFCSESCAREYERKYSYQ</sequence>
<dbReference type="OrthoDB" id="9809270at2"/>
<reference evidence="2 3" key="1">
    <citation type="submission" date="2019-03" db="EMBL/GenBank/DDBJ databases">
        <title>Genomic Encyclopedia of Type Strains, Phase IV (KMG-IV): sequencing the most valuable type-strain genomes for metagenomic binning, comparative biology and taxonomic classification.</title>
        <authorList>
            <person name="Goeker M."/>
        </authorList>
    </citation>
    <scope>NUCLEOTIDE SEQUENCE [LARGE SCALE GENOMIC DNA]</scope>
    <source>
        <strain evidence="2 3">DSM 24455</strain>
    </source>
</reference>
<keyword evidence="3" id="KW-1185">Reference proteome</keyword>
<protein>
    <submittedName>
        <fullName evidence="2">YHS domain-containing protein</fullName>
    </submittedName>
</protein>
<dbReference type="InterPro" id="IPR011017">
    <property type="entry name" value="TRASH_dom"/>
</dbReference>
<evidence type="ECO:0000313" key="3">
    <source>
        <dbReference type="Proteomes" id="UP000295325"/>
    </source>
</evidence>
<gene>
    <name evidence="2" type="ORF">EDD71_10179</name>
</gene>
<comment type="caution">
    <text evidence="2">The sequence shown here is derived from an EMBL/GenBank/DDBJ whole genome shotgun (WGS) entry which is preliminary data.</text>
</comment>
<organism evidence="2 3">
    <name type="scientific">Fonticella tunisiensis</name>
    <dbReference type="NCBI Taxonomy" id="1096341"/>
    <lineage>
        <taxon>Bacteria</taxon>
        <taxon>Bacillati</taxon>
        <taxon>Bacillota</taxon>
        <taxon>Clostridia</taxon>
        <taxon>Eubacteriales</taxon>
        <taxon>Clostridiaceae</taxon>
        <taxon>Fonticella</taxon>
    </lineage>
</organism>
<dbReference type="EMBL" id="SOAZ01000001">
    <property type="protein sequence ID" value="TDT63652.1"/>
    <property type="molecule type" value="Genomic_DNA"/>
</dbReference>